<feature type="signal peptide" evidence="4">
    <location>
        <begin position="1"/>
        <end position="18"/>
    </location>
</feature>
<protein>
    <submittedName>
        <fullName evidence="7">Uncharacterized protein LOC113515585 isoform X1</fullName>
    </submittedName>
</protein>
<keyword evidence="2" id="KW-0964">Secreted</keyword>
<dbReference type="InterPro" id="IPR002413">
    <property type="entry name" value="V5_allergen-like"/>
</dbReference>
<dbReference type="RefSeq" id="XP_031767323.2">
    <property type="nucleotide sequence ID" value="XM_031911463.2"/>
</dbReference>
<feature type="chain" id="PRO_5047275583" evidence="4">
    <location>
        <begin position="19"/>
        <end position="644"/>
    </location>
</feature>
<name>A0A6J3C0V9_GALME</name>
<feature type="region of interest" description="Disordered" evidence="3">
    <location>
        <begin position="571"/>
        <end position="594"/>
    </location>
</feature>
<evidence type="ECO:0000259" key="5">
    <source>
        <dbReference type="SMART" id="SM00198"/>
    </source>
</evidence>
<comment type="subcellular location">
    <subcellularLocation>
        <location evidence="1">Secreted</location>
    </subcellularLocation>
</comment>
<feature type="domain" description="SCP" evidence="5">
    <location>
        <begin position="59"/>
        <end position="223"/>
    </location>
</feature>
<dbReference type="PRINTS" id="PR00837">
    <property type="entry name" value="V5TPXLIKE"/>
</dbReference>
<dbReference type="PANTHER" id="PTHR10334">
    <property type="entry name" value="CYSTEINE-RICH SECRETORY PROTEIN-RELATED"/>
    <property type="match status" value="1"/>
</dbReference>
<keyword evidence="4" id="KW-0732">Signal</keyword>
<dbReference type="GeneID" id="113515585"/>
<dbReference type="Pfam" id="PF00188">
    <property type="entry name" value="CAP"/>
    <property type="match status" value="1"/>
</dbReference>
<evidence type="ECO:0000256" key="1">
    <source>
        <dbReference type="ARBA" id="ARBA00004613"/>
    </source>
</evidence>
<dbReference type="AlphaFoldDB" id="A0A6J3C0V9"/>
<proteinExistence type="predicted"/>
<gene>
    <name evidence="7" type="primary">LOC113515585</name>
</gene>
<dbReference type="SUPFAM" id="SSF55797">
    <property type="entry name" value="PR-1-like"/>
    <property type="match status" value="1"/>
</dbReference>
<dbReference type="Gene3D" id="3.40.33.10">
    <property type="entry name" value="CAP"/>
    <property type="match status" value="1"/>
</dbReference>
<dbReference type="InterPro" id="IPR035940">
    <property type="entry name" value="CAP_sf"/>
</dbReference>
<accession>A0A6J3C0V9</accession>
<evidence type="ECO:0000313" key="6">
    <source>
        <dbReference type="Proteomes" id="UP001652740"/>
    </source>
</evidence>
<evidence type="ECO:0000256" key="2">
    <source>
        <dbReference type="ARBA" id="ARBA00022525"/>
    </source>
</evidence>
<dbReference type="SMART" id="SM00198">
    <property type="entry name" value="SCP"/>
    <property type="match status" value="1"/>
</dbReference>
<dbReference type="Proteomes" id="UP001652740">
    <property type="component" value="Unplaced"/>
</dbReference>
<organism evidence="6 7">
    <name type="scientific">Galleria mellonella</name>
    <name type="common">Greater wax moth</name>
    <dbReference type="NCBI Taxonomy" id="7137"/>
    <lineage>
        <taxon>Eukaryota</taxon>
        <taxon>Metazoa</taxon>
        <taxon>Ecdysozoa</taxon>
        <taxon>Arthropoda</taxon>
        <taxon>Hexapoda</taxon>
        <taxon>Insecta</taxon>
        <taxon>Pterygota</taxon>
        <taxon>Neoptera</taxon>
        <taxon>Endopterygota</taxon>
        <taxon>Lepidoptera</taxon>
        <taxon>Glossata</taxon>
        <taxon>Ditrysia</taxon>
        <taxon>Pyraloidea</taxon>
        <taxon>Pyralidae</taxon>
        <taxon>Galleriinae</taxon>
        <taxon>Galleria</taxon>
    </lineage>
</organism>
<dbReference type="GO" id="GO:0005576">
    <property type="term" value="C:extracellular region"/>
    <property type="evidence" value="ECO:0007669"/>
    <property type="project" value="UniProtKB-SubCell"/>
</dbReference>
<evidence type="ECO:0000313" key="7">
    <source>
        <dbReference type="RefSeq" id="XP_031767323.2"/>
    </source>
</evidence>
<dbReference type="KEGG" id="gmw:113515585"/>
<dbReference type="InParanoid" id="A0A6J3C0V9"/>
<reference evidence="7" key="1">
    <citation type="submission" date="2025-08" db="UniProtKB">
        <authorList>
            <consortium name="RefSeq"/>
        </authorList>
    </citation>
    <scope>IDENTIFICATION</scope>
    <source>
        <tissue evidence="7">Whole larvae</tissue>
    </source>
</reference>
<dbReference type="PRINTS" id="PR00838">
    <property type="entry name" value="V5ALLERGEN"/>
</dbReference>
<evidence type="ECO:0000256" key="3">
    <source>
        <dbReference type="SAM" id="MobiDB-lite"/>
    </source>
</evidence>
<dbReference type="InterPro" id="IPR001283">
    <property type="entry name" value="CRISP-related"/>
</dbReference>
<evidence type="ECO:0000256" key="4">
    <source>
        <dbReference type="SAM" id="SignalP"/>
    </source>
</evidence>
<keyword evidence="6" id="KW-1185">Reference proteome</keyword>
<dbReference type="InterPro" id="IPR014044">
    <property type="entry name" value="CAP_dom"/>
</dbReference>
<dbReference type="CDD" id="cd05380">
    <property type="entry name" value="CAP_euk"/>
    <property type="match status" value="1"/>
</dbReference>
<sequence length="644" mass="72917">MRCRLAILLFICVHLCVCRSVNYCGSQMCAHTNSHTFCQYPVGPSARCTGYMGAQLSAEEKARIIARLNRRRHEAARGQLRRMPPAGNMLKLRWVEELAREAQRWADQCRPPTSPEEQDACRDLYSTSVGQCVASVVGEAPGLRVESMIDMWYMQNVLYKGNVTSYIAPTANFSSYSDFAQIVWAHTYMVGCGRSRFMVPRNGRLRSVERLVCNFAPRGPTVGRAVWMPAVPASACPPRSLPDVNIPGLCNYQYNLDESNDIDNTMTLEEHALLNTVLEIEANKVFNYLGSIDELYLTKIAIATMENPSTTLSYYNSMHKRDIMEKIIDNEIMNLNNIVPNNILHQKLNTTSTATFEETASKKYKTKMINLIGRPKSYNIDELNEVDSVVMSANRLDVPDRNLSKIKSQFYGDYEYAGKQDNASIRDEITSNTISDNMDIDLEEIESNNITNAISIINDTLEVPINNGVKYIADYSKIPLESVNVNRTTSKNRTLLSQLPEILMVNGTNVSLNPQKVEDYLSDSETVQELQEALDRMEQSMEMSTVTSSKVRRELREPSFQTDVTNDQAISNTYPRPIKKSFTSPPEEMERNKSAVEKAPVLNMLLRYMPYMKPYQQNILGSMTSSANALYLSQFVLIFSVYFC</sequence>